<dbReference type="GO" id="GO:0016491">
    <property type="term" value="F:oxidoreductase activity"/>
    <property type="evidence" value="ECO:0007669"/>
    <property type="project" value="UniProtKB-KW"/>
</dbReference>
<organism evidence="5 6">
    <name type="scientific">Proteiniborus ethanoligenes</name>
    <dbReference type="NCBI Taxonomy" id="415015"/>
    <lineage>
        <taxon>Bacteria</taxon>
        <taxon>Bacillati</taxon>
        <taxon>Bacillota</taxon>
        <taxon>Clostridia</taxon>
        <taxon>Eubacteriales</taxon>
        <taxon>Proteiniborus</taxon>
    </lineage>
</organism>
<keyword evidence="3" id="KW-0560">Oxidoreductase</keyword>
<dbReference type="InterPro" id="IPR016169">
    <property type="entry name" value="FAD-bd_PCMH_sub2"/>
</dbReference>
<dbReference type="PROSITE" id="PS51387">
    <property type="entry name" value="FAD_PCMH"/>
    <property type="match status" value="1"/>
</dbReference>
<feature type="domain" description="FAD-binding PCMH-type" evidence="4">
    <location>
        <begin position="1"/>
        <end position="175"/>
    </location>
</feature>
<keyword evidence="2" id="KW-0274">FAD</keyword>
<keyword evidence="1" id="KW-0285">Flavoprotein</keyword>
<dbReference type="InterPro" id="IPR002346">
    <property type="entry name" value="Mopterin_DH_FAD-bd"/>
</dbReference>
<gene>
    <name evidence="5" type="ORF">SAMN05660462_01125</name>
</gene>
<dbReference type="Gene3D" id="3.30.43.10">
    <property type="entry name" value="Uridine Diphospho-n-acetylenolpyruvylglucosamine Reductase, domain 2"/>
    <property type="match status" value="1"/>
</dbReference>
<name>A0A1H3NHQ3_9FIRM</name>
<evidence type="ECO:0000256" key="3">
    <source>
        <dbReference type="ARBA" id="ARBA00023002"/>
    </source>
</evidence>
<dbReference type="InterPro" id="IPR016167">
    <property type="entry name" value="FAD-bd_PCMH_sub1"/>
</dbReference>
<evidence type="ECO:0000313" key="6">
    <source>
        <dbReference type="Proteomes" id="UP000198625"/>
    </source>
</evidence>
<dbReference type="SUPFAM" id="SSF56176">
    <property type="entry name" value="FAD-binding/transporter-associated domain-like"/>
    <property type="match status" value="1"/>
</dbReference>
<dbReference type="Pfam" id="PF00941">
    <property type="entry name" value="FAD_binding_5"/>
    <property type="match status" value="1"/>
</dbReference>
<evidence type="ECO:0000256" key="1">
    <source>
        <dbReference type="ARBA" id="ARBA00022630"/>
    </source>
</evidence>
<accession>A0A1H3NHQ3</accession>
<dbReference type="Proteomes" id="UP000198625">
    <property type="component" value="Unassembled WGS sequence"/>
</dbReference>
<evidence type="ECO:0000256" key="2">
    <source>
        <dbReference type="ARBA" id="ARBA00022827"/>
    </source>
</evidence>
<dbReference type="FunFam" id="3.30.465.10:FF:000017">
    <property type="entry name" value="Xanthine dehydrogenase, FAD binding subunit"/>
    <property type="match status" value="1"/>
</dbReference>
<sequence length="289" mass="31699">MSIKYAYKPKTIGEAVELLDKHKGQGKLIAGGTDLVIEIKNGTVNFEALIDISDIKEMSFIKAEEDMIEIGGATTFTEIVKSDLFQDRLVGLREAAYSVGSPQIRNKGTIGGNICNGSPAADIVPPLLALDAVAKIKSKSGEREVLVEKLFLDKGQVDIKDNEILVSVKFKAPKKNEMLSFSKLGLRKALAISRICTSVFAEINEDETLKEIKIANGSLGRYGMREREVEEFFKGKKLTEEVIQEGIQHMQNQVAQRLAGRSTVGFKSVAVKGVLRDALNRVVNIYNPA</sequence>
<dbReference type="PANTHER" id="PTHR42659:SF9">
    <property type="entry name" value="XANTHINE DEHYDROGENASE FAD-BINDING SUBUNIT XDHB-RELATED"/>
    <property type="match status" value="1"/>
</dbReference>
<proteinExistence type="predicted"/>
<dbReference type="Pfam" id="PF03450">
    <property type="entry name" value="CO_deh_flav_C"/>
    <property type="match status" value="1"/>
</dbReference>
<dbReference type="PANTHER" id="PTHR42659">
    <property type="entry name" value="XANTHINE DEHYDROGENASE SUBUNIT C-RELATED"/>
    <property type="match status" value="1"/>
</dbReference>
<dbReference type="SUPFAM" id="SSF55447">
    <property type="entry name" value="CO dehydrogenase flavoprotein C-terminal domain-like"/>
    <property type="match status" value="1"/>
</dbReference>
<dbReference type="InterPro" id="IPR005107">
    <property type="entry name" value="CO_DH_flav_C"/>
</dbReference>
<dbReference type="Gene3D" id="3.30.390.50">
    <property type="entry name" value="CO dehydrogenase flavoprotein, C-terminal domain"/>
    <property type="match status" value="1"/>
</dbReference>
<dbReference type="Gene3D" id="3.30.465.10">
    <property type="match status" value="1"/>
</dbReference>
<dbReference type="EMBL" id="FNQE01000010">
    <property type="protein sequence ID" value="SDY88200.1"/>
    <property type="molecule type" value="Genomic_DNA"/>
</dbReference>
<dbReference type="OrthoDB" id="9789842at2"/>
<dbReference type="AlphaFoldDB" id="A0A1H3NHQ3"/>
<keyword evidence="6" id="KW-1185">Reference proteome</keyword>
<protein>
    <submittedName>
        <fullName evidence="5">Purine hydroxylase gamma subunit apoprotein</fullName>
    </submittedName>
</protein>
<evidence type="ECO:0000313" key="5">
    <source>
        <dbReference type="EMBL" id="SDY88200.1"/>
    </source>
</evidence>
<dbReference type="STRING" id="415015.SAMN05660462_01125"/>
<dbReference type="GO" id="GO:0071949">
    <property type="term" value="F:FAD binding"/>
    <property type="evidence" value="ECO:0007669"/>
    <property type="project" value="InterPro"/>
</dbReference>
<dbReference type="InterPro" id="IPR036318">
    <property type="entry name" value="FAD-bd_PCMH-like_sf"/>
</dbReference>
<dbReference type="RefSeq" id="WP_091728398.1">
    <property type="nucleotide sequence ID" value="NZ_FNQE01000010.1"/>
</dbReference>
<evidence type="ECO:0000259" key="4">
    <source>
        <dbReference type="PROSITE" id="PS51387"/>
    </source>
</evidence>
<reference evidence="5 6" key="1">
    <citation type="submission" date="2016-10" db="EMBL/GenBank/DDBJ databases">
        <authorList>
            <person name="de Groot N.N."/>
        </authorList>
    </citation>
    <scope>NUCLEOTIDE SEQUENCE [LARGE SCALE GENOMIC DNA]</scope>
    <source>
        <strain evidence="5 6">DSM 21650</strain>
    </source>
</reference>
<dbReference type="InterPro" id="IPR036683">
    <property type="entry name" value="CO_DH_flav_C_dom_sf"/>
</dbReference>
<dbReference type="InterPro" id="IPR016166">
    <property type="entry name" value="FAD-bd_PCMH"/>
</dbReference>
<dbReference type="InterPro" id="IPR051312">
    <property type="entry name" value="Diverse_Substr_Oxidored"/>
</dbReference>
<dbReference type="SMART" id="SM01092">
    <property type="entry name" value="CO_deh_flav_C"/>
    <property type="match status" value="1"/>
</dbReference>